<accession>A0ABU0E1T1</accession>
<reference evidence="5 6" key="1">
    <citation type="submission" date="2023-07" db="EMBL/GenBank/DDBJ databases">
        <title>Genomic Encyclopedia of Type Strains, Phase IV (KMG-IV): sequencing the most valuable type-strain genomes for metagenomic binning, comparative biology and taxonomic classification.</title>
        <authorList>
            <person name="Goeker M."/>
        </authorList>
    </citation>
    <scope>NUCLEOTIDE SEQUENCE [LARGE SCALE GENOMIC DNA]</scope>
    <source>
        <strain evidence="5 6">DSM 16784</strain>
    </source>
</reference>
<evidence type="ECO:0000313" key="6">
    <source>
        <dbReference type="Proteomes" id="UP001230220"/>
    </source>
</evidence>
<dbReference type="PANTHER" id="PTHR30204">
    <property type="entry name" value="REDOX-CYCLING DRUG-SENSING TRANSCRIPTIONAL ACTIVATOR SOXR"/>
    <property type="match status" value="1"/>
</dbReference>
<dbReference type="EMBL" id="JAUSUR010000002">
    <property type="protein sequence ID" value="MDQ0360709.1"/>
    <property type="molecule type" value="Genomic_DNA"/>
</dbReference>
<dbReference type="SUPFAM" id="SSF46955">
    <property type="entry name" value="Putative DNA-binding domain"/>
    <property type="match status" value="1"/>
</dbReference>
<dbReference type="SMART" id="SM00422">
    <property type="entry name" value="HTH_MERR"/>
    <property type="match status" value="1"/>
</dbReference>
<keyword evidence="1" id="KW-0805">Transcription regulation</keyword>
<protein>
    <submittedName>
        <fullName evidence="5">DNA-binding transcriptional MerR regulator</fullName>
    </submittedName>
</protein>
<sequence>MKTKDVCKVTGLTRKALQYYKQENLIDPDVSDNGYREFSDEDVKKLKRITIYRKFGLSTSEIYELLNSTNLKQDLMTVLKSKQLELEKKEKIQDVFLQYIYNDTEEETWKKLSSIDKTTSIKEKILFSFPGYYGRYFALHFGQFLDITINTPQQQQAYEFIIEFLDNMEPIVFDDEMKKEIEEVSKVMDDDKIKDMLHVYDEVFDDFESYYDKNKEMLQEYQNFKQTQEFKESTGNRLMKLFKETFSTNGYYDEFLPAMRRLSPLYETYYQNLLEASDKLLEKMPEIKDSTL</sequence>
<dbReference type="Gene3D" id="1.10.1660.10">
    <property type="match status" value="1"/>
</dbReference>
<proteinExistence type="predicted"/>
<keyword evidence="6" id="KW-1185">Reference proteome</keyword>
<dbReference type="GO" id="GO:0003677">
    <property type="term" value="F:DNA binding"/>
    <property type="evidence" value="ECO:0007669"/>
    <property type="project" value="UniProtKB-KW"/>
</dbReference>
<evidence type="ECO:0000256" key="3">
    <source>
        <dbReference type="ARBA" id="ARBA00023163"/>
    </source>
</evidence>
<name>A0ABU0E1T1_9FIRM</name>
<evidence type="ECO:0000256" key="2">
    <source>
        <dbReference type="ARBA" id="ARBA00023125"/>
    </source>
</evidence>
<dbReference type="CDD" id="cd00592">
    <property type="entry name" value="HTH_MerR-like"/>
    <property type="match status" value="1"/>
</dbReference>
<dbReference type="InterPro" id="IPR047057">
    <property type="entry name" value="MerR_fam"/>
</dbReference>
<dbReference type="PANTHER" id="PTHR30204:SF94">
    <property type="entry name" value="HEAVY METAL-DEPENDENT TRANSCRIPTIONAL REGULATOR HI_0293-RELATED"/>
    <property type="match status" value="1"/>
</dbReference>
<feature type="domain" description="HTH merR-type" evidence="4">
    <location>
        <begin position="1"/>
        <end position="68"/>
    </location>
</feature>
<evidence type="ECO:0000259" key="4">
    <source>
        <dbReference type="PROSITE" id="PS50937"/>
    </source>
</evidence>
<dbReference type="PROSITE" id="PS50937">
    <property type="entry name" value="HTH_MERR_2"/>
    <property type="match status" value="1"/>
</dbReference>
<gene>
    <name evidence="5" type="ORF">J2S15_001454</name>
</gene>
<keyword evidence="3" id="KW-0804">Transcription</keyword>
<evidence type="ECO:0000256" key="1">
    <source>
        <dbReference type="ARBA" id="ARBA00023015"/>
    </source>
</evidence>
<comment type="caution">
    <text evidence="5">The sequence shown here is derived from an EMBL/GenBank/DDBJ whole genome shotgun (WGS) entry which is preliminary data.</text>
</comment>
<dbReference type="Pfam" id="PF13411">
    <property type="entry name" value="MerR_1"/>
    <property type="match status" value="1"/>
</dbReference>
<dbReference type="InterPro" id="IPR009061">
    <property type="entry name" value="DNA-bd_dom_put_sf"/>
</dbReference>
<dbReference type="RefSeq" id="WP_307406814.1">
    <property type="nucleotide sequence ID" value="NZ_JAUSUR010000002.1"/>
</dbReference>
<keyword evidence="2 5" id="KW-0238">DNA-binding</keyword>
<dbReference type="Proteomes" id="UP001230220">
    <property type="component" value="Unassembled WGS sequence"/>
</dbReference>
<organism evidence="5 6">
    <name type="scientific">Breznakia pachnodae</name>
    <dbReference type="NCBI Taxonomy" id="265178"/>
    <lineage>
        <taxon>Bacteria</taxon>
        <taxon>Bacillati</taxon>
        <taxon>Bacillota</taxon>
        <taxon>Erysipelotrichia</taxon>
        <taxon>Erysipelotrichales</taxon>
        <taxon>Erysipelotrichaceae</taxon>
        <taxon>Breznakia</taxon>
    </lineage>
</organism>
<dbReference type="InterPro" id="IPR000551">
    <property type="entry name" value="MerR-type_HTH_dom"/>
</dbReference>
<evidence type="ECO:0000313" key="5">
    <source>
        <dbReference type="EMBL" id="MDQ0360709.1"/>
    </source>
</evidence>